<keyword evidence="5" id="KW-0572">Peptidoglycan-anchor</keyword>
<feature type="region of interest" description="Disordered" evidence="6">
    <location>
        <begin position="44"/>
        <end position="188"/>
    </location>
</feature>
<dbReference type="Pfam" id="PF17936">
    <property type="entry name" value="Big_6"/>
    <property type="match status" value="1"/>
</dbReference>
<comment type="subcellular location">
    <subcellularLocation>
        <location evidence="1">Secreted</location>
        <location evidence="1">Cell wall</location>
        <topology evidence="1">Peptidoglycan-anchor</topology>
    </subcellularLocation>
</comment>
<evidence type="ECO:0000256" key="7">
    <source>
        <dbReference type="SAM" id="Phobius"/>
    </source>
</evidence>
<gene>
    <name evidence="9" type="primary">spsF_1</name>
    <name evidence="9" type="ORF">NCTC13834_00112</name>
</gene>
<evidence type="ECO:0000256" key="5">
    <source>
        <dbReference type="ARBA" id="ARBA00023088"/>
    </source>
</evidence>
<feature type="region of interest" description="Disordered" evidence="6">
    <location>
        <begin position="1137"/>
        <end position="1168"/>
    </location>
</feature>
<dbReference type="InterPro" id="IPR059115">
    <property type="entry name" value="Rib"/>
</dbReference>
<feature type="transmembrane region" description="Helical" evidence="7">
    <location>
        <begin position="21"/>
        <end position="39"/>
    </location>
</feature>
<dbReference type="InterPro" id="IPR044055">
    <property type="entry name" value="RibLong"/>
</dbReference>
<dbReference type="Pfam" id="PF04650">
    <property type="entry name" value="YSIRK_signal"/>
    <property type="match status" value="1"/>
</dbReference>
<dbReference type="AlphaFoldDB" id="A0A380GIC5"/>
<dbReference type="RefSeq" id="WP_229719072.1">
    <property type="nucleotide sequence ID" value="NZ_BMCF01000007.1"/>
</dbReference>
<feature type="domain" description="Gram-positive cocci surface proteins LPxTG" evidence="8">
    <location>
        <begin position="1223"/>
        <end position="1259"/>
    </location>
</feature>
<evidence type="ECO:0000256" key="6">
    <source>
        <dbReference type="SAM" id="MobiDB-lite"/>
    </source>
</evidence>
<dbReference type="Proteomes" id="UP000254412">
    <property type="component" value="Unassembled WGS sequence"/>
</dbReference>
<evidence type="ECO:0000313" key="9">
    <source>
        <dbReference type="EMBL" id="SUM53829.1"/>
    </source>
</evidence>
<keyword evidence="7" id="KW-0812">Transmembrane</keyword>
<accession>A0A380GIC5</accession>
<organism evidence="9 10">
    <name type="scientific">Staphylococcus nepalensis</name>
    <dbReference type="NCBI Taxonomy" id="214473"/>
    <lineage>
        <taxon>Bacteria</taxon>
        <taxon>Bacillati</taxon>
        <taxon>Bacillota</taxon>
        <taxon>Bacilli</taxon>
        <taxon>Bacillales</taxon>
        <taxon>Staphylococcaceae</taxon>
        <taxon>Staphylococcus</taxon>
    </lineage>
</organism>
<dbReference type="InterPro" id="IPR005877">
    <property type="entry name" value="YSIRK_signal_dom"/>
</dbReference>
<sequence length="1259" mass="135103">MTGKKLDFLSNRLNKYSIRKFTVGTASILVGAALIFGVANEEANAAEDTQKMEEMTSDELSDESTMNQSTNRDSSNQEKNIEESTQEESAPQTGQVKDKTTEADSKVEQAQDKTAEVAPKAEQVQNETTEIVPQVNPEAEQVEEKAAETAPQTGQVKDKTTEADSKVEQAQDKTAEVAPKAEQAQNETTEIVPQVNPEVEKVEEKVAEAASQTEPIKEESATANIKNINDTKSAKNDYAKVANVSDSEAEKIIGQLNLDPQNMTTEALQFALINQLANEQNANKRFATALRSVSPRNTEALNISANDVPSALMPYSGSQVIEADAIANGYIKSQTDATNAPNTLSGRAWLVDHGTPSTMANGLTPIPEGTKVYLQWIDSDGAVSPTYVASTTNQLSSADGSQVGPGSYAFDLREAWIDANGKEHKYHAIAGQYYRLWIEDFQTPNGNNVSMLRQAGGFFPGSYVNSVSSSNLGQFPLIGTNMQRTGIYMAIDSTNGYMDADRSEWIHDELGPISAPSVDLNAKNSISGKVWLETGAGDYANSATGPNDNGNDPQAVGYTVVMSSLTSEGAQAYEAQVESLPESERADAAKNLLTDHPEYISATVYGETDEGGKYTLRFPDGTLNDQYIYGYVMDPEGNMIKSYSSYTSPQFRTPNSNLSWTPQTAPAQNLVANPMWYNVNFALVPTTKIDLEIIDLNNTNSPAVPGDVVNIDLTGSKLSPLPTHIEWRDKKGNIVQQTTDITSLKEGEKQSTFIVPDTATDGDIYTAYLVVGGNDVAADSFIIKITDARKYEPSTEGIKKDYGTPTTAEDVTSSVTVPGYPSQGDQPVITVDDPTQLPDGKTPGKTEVDVTVTYPDGTTDHIKVPVTVGAQAENEVYEPSTEGIKKDYGTPTTAEDVTNSVTVPGYPSQGDQPVITVDDPTQLPNGKTPGKTEVDVTVTYPDGTTDHIKVPVIVGADTQANINNPGYAHATVKPGETVKVPQTGDNTMPDGSKYDIATNQVPAGWKVSVNANTGELTVNPPKNAMTGTSVVIQVTVTYPDGSSETVPSKVSVDNIIQLPAPTVNPVDDNDTEITGSNGTPGNTIVVTFPNGSTSEGTIDENGNWKVDVPKGVSLNKGDIIIAVEKDKDGNVSGPTNIVVGENCDMSPNNSSDKEKIETPKDENILENEPSVNLSGNKAYEAHTNTAVKNSKQTDVKNSELKHKGVNIDSSKSSKQDAIKEKALPETGETTHNTTMLGTLFAAFGSLLLFRRRSKHNENK</sequence>
<dbReference type="Pfam" id="PF00746">
    <property type="entry name" value="Gram_pos_anchor"/>
    <property type="match status" value="1"/>
</dbReference>
<dbReference type="InterPro" id="IPR013783">
    <property type="entry name" value="Ig-like_fold"/>
</dbReference>
<keyword evidence="4" id="KW-0732">Signal</keyword>
<dbReference type="PROSITE" id="PS50847">
    <property type="entry name" value="GRAM_POS_ANCHORING"/>
    <property type="match status" value="1"/>
</dbReference>
<evidence type="ECO:0000256" key="3">
    <source>
        <dbReference type="ARBA" id="ARBA00022525"/>
    </source>
</evidence>
<dbReference type="NCBIfam" id="TIGR01168">
    <property type="entry name" value="YSIRK_signal"/>
    <property type="match status" value="1"/>
</dbReference>
<proteinExistence type="predicted"/>
<keyword evidence="7" id="KW-0472">Membrane</keyword>
<evidence type="ECO:0000256" key="2">
    <source>
        <dbReference type="ARBA" id="ARBA00022512"/>
    </source>
</evidence>
<reference evidence="9 10" key="1">
    <citation type="submission" date="2018-06" db="EMBL/GenBank/DDBJ databases">
        <authorList>
            <consortium name="Pathogen Informatics"/>
            <person name="Doyle S."/>
        </authorList>
    </citation>
    <scope>NUCLEOTIDE SEQUENCE [LARGE SCALE GENOMIC DNA]</scope>
    <source>
        <strain evidence="9 10">NCTC13834</strain>
    </source>
</reference>
<feature type="compositionally biased region" description="Basic and acidic residues" evidence="6">
    <location>
        <begin position="156"/>
        <end position="175"/>
    </location>
</feature>
<feature type="compositionally biased region" description="Basic and acidic residues" evidence="6">
    <location>
        <begin position="1151"/>
        <end position="1163"/>
    </location>
</feature>
<feature type="compositionally biased region" description="Basic and acidic residues" evidence="6">
    <location>
        <begin position="96"/>
        <end position="115"/>
    </location>
</feature>
<name>A0A380GIC5_9STAP</name>
<keyword evidence="3" id="KW-0964">Secreted</keyword>
<feature type="region of interest" description="Disordered" evidence="6">
    <location>
        <begin position="1188"/>
        <end position="1230"/>
    </location>
</feature>
<protein>
    <submittedName>
        <fullName evidence="9">LPXTG-motif cell wall anchor domain-containing protein</fullName>
    </submittedName>
</protein>
<evidence type="ECO:0000259" key="8">
    <source>
        <dbReference type="PROSITE" id="PS50847"/>
    </source>
</evidence>
<keyword evidence="7" id="KW-1133">Transmembrane helix</keyword>
<feature type="compositionally biased region" description="Basic and acidic residues" evidence="6">
    <location>
        <begin position="1211"/>
        <end position="1223"/>
    </location>
</feature>
<dbReference type="Gene3D" id="2.60.40.10">
    <property type="entry name" value="Immunoglobulins"/>
    <property type="match status" value="1"/>
</dbReference>
<evidence type="ECO:0000256" key="1">
    <source>
        <dbReference type="ARBA" id="ARBA00004168"/>
    </source>
</evidence>
<evidence type="ECO:0000313" key="10">
    <source>
        <dbReference type="Proteomes" id="UP000254412"/>
    </source>
</evidence>
<dbReference type="Pfam" id="PF08428">
    <property type="entry name" value="Rib"/>
    <property type="match status" value="2"/>
</dbReference>
<evidence type="ECO:0000256" key="4">
    <source>
        <dbReference type="ARBA" id="ARBA00022729"/>
    </source>
</evidence>
<dbReference type="InterPro" id="IPR041498">
    <property type="entry name" value="Big_6"/>
</dbReference>
<keyword evidence="2" id="KW-0134">Cell wall</keyword>
<dbReference type="Pfam" id="PF18957">
    <property type="entry name" value="RibLong"/>
    <property type="match status" value="1"/>
</dbReference>
<dbReference type="InterPro" id="IPR019931">
    <property type="entry name" value="LPXTG_anchor"/>
</dbReference>
<dbReference type="NCBIfam" id="TIGR01167">
    <property type="entry name" value="LPXTG_anchor"/>
    <property type="match status" value="1"/>
</dbReference>
<dbReference type="NCBIfam" id="NF038186">
    <property type="entry name" value="YPDG_rpt"/>
    <property type="match status" value="1"/>
</dbReference>
<dbReference type="EMBL" id="UHDS01000001">
    <property type="protein sequence ID" value="SUM53829.1"/>
    <property type="molecule type" value="Genomic_DNA"/>
</dbReference>
<feature type="compositionally biased region" description="Polar residues" evidence="6">
    <location>
        <begin position="63"/>
        <end position="74"/>
    </location>
</feature>
<feature type="compositionally biased region" description="Basic and acidic residues" evidence="6">
    <location>
        <begin position="1191"/>
        <end position="1202"/>
    </location>
</feature>